<comment type="subcellular location">
    <subcellularLocation>
        <location evidence="6">Cell inner membrane</location>
        <topology evidence="6">Multi-pass membrane protein</topology>
    </subcellularLocation>
    <subcellularLocation>
        <location evidence="1">Cell membrane</location>
        <topology evidence="1">Multi-pass membrane protein</topology>
    </subcellularLocation>
</comment>
<name>A0ABT3R199_9HYPH</name>
<dbReference type="Gene3D" id="1.10.287.1260">
    <property type="match status" value="1"/>
</dbReference>
<dbReference type="InterPro" id="IPR045275">
    <property type="entry name" value="MscS_archaea/bacteria_type"/>
</dbReference>
<dbReference type="InterPro" id="IPR011066">
    <property type="entry name" value="MscS_channel_C_sf"/>
</dbReference>
<dbReference type="InterPro" id="IPR023408">
    <property type="entry name" value="MscS_beta-dom_sf"/>
</dbReference>
<comment type="caution">
    <text evidence="6">Lacks conserved residue(s) required for the propagation of feature annotation.</text>
</comment>
<dbReference type="InterPro" id="IPR006685">
    <property type="entry name" value="MscS_channel_2nd"/>
</dbReference>
<evidence type="ECO:0000313" key="10">
    <source>
        <dbReference type="Proteomes" id="UP001300261"/>
    </source>
</evidence>
<evidence type="ECO:0000256" key="1">
    <source>
        <dbReference type="ARBA" id="ARBA00004651"/>
    </source>
</evidence>
<feature type="compositionally biased region" description="Polar residues" evidence="7">
    <location>
        <begin position="496"/>
        <end position="505"/>
    </location>
</feature>
<keyword evidence="10" id="KW-1185">Reference proteome</keyword>
<organism evidence="9 10">
    <name type="scientific">Roseibium salinum</name>
    <dbReference type="NCBI Taxonomy" id="1604349"/>
    <lineage>
        <taxon>Bacteria</taxon>
        <taxon>Pseudomonadati</taxon>
        <taxon>Pseudomonadota</taxon>
        <taxon>Alphaproteobacteria</taxon>
        <taxon>Hyphomicrobiales</taxon>
        <taxon>Stappiaceae</taxon>
        <taxon>Roseibium</taxon>
    </lineage>
</organism>
<feature type="compositionally biased region" description="Basic and acidic residues" evidence="7">
    <location>
        <begin position="506"/>
        <end position="517"/>
    </location>
</feature>
<keyword evidence="6" id="KW-0997">Cell inner membrane</keyword>
<dbReference type="Proteomes" id="UP001300261">
    <property type="component" value="Unassembled WGS sequence"/>
</dbReference>
<comment type="subunit">
    <text evidence="6">Homoheptamer.</text>
</comment>
<keyword evidence="2" id="KW-1003">Cell membrane</keyword>
<protein>
    <recommendedName>
        <fullName evidence="6">Small-conductance mechanosensitive channel</fullName>
    </recommendedName>
</protein>
<sequence>MRPSTPNCQKTAPNNTERTQEIGVHAQVCFYILVVSKPLAWLQQVAGFGGPGEMRRIGAKLMDRQAGAERSRLNSFIFRQSGSFGPAGLIIRLSVLFIVFASAAIIAPIAMSQETVPPDGGMIAIGDQDGQDQAIQERITRLFGEIDGLGSVAVSVRSGVVTLSGPVLQQESAARAERLAERVQGVAAVENEIAIETSVSNRFWPAASRLAERLFDLNRLLPVVLVALAIVGVFAAAGYRVASLAWPWDRIAPNGFVADLLRQAVRILSIAAGLVVALDFLGATALIGTVLGAAGIFGLALGFAVRDTIENYISSIMLSIRQPFFPNDHVIIEGYEGLVIRLTSRATIIMTLAGNHVRIPNAVVFKSTITNFTRNSQRRFDFRLGINPDANIAEALETGISALKGLPFVLDDPETLSWVEDVGDSSIIIWYAGWIDQTKNDFHRARSEAIRLVKRALEEKGFELPEPTYRIRMAPGGLEATAGEPAPRARRDTVESSELGNTERLTQIEEKVSEERQAGVPDLLNPDAPQE</sequence>
<gene>
    <name evidence="9" type="ORF">ON753_10055</name>
</gene>
<feature type="region of interest" description="Disordered" evidence="7">
    <location>
        <begin position="473"/>
        <end position="531"/>
    </location>
</feature>
<dbReference type="Gene3D" id="2.30.30.60">
    <property type="match status" value="1"/>
</dbReference>
<evidence type="ECO:0000256" key="7">
    <source>
        <dbReference type="SAM" id="MobiDB-lite"/>
    </source>
</evidence>
<keyword evidence="6" id="KW-0813">Transport</keyword>
<evidence type="ECO:0000256" key="5">
    <source>
        <dbReference type="ARBA" id="ARBA00023136"/>
    </source>
</evidence>
<comment type="caution">
    <text evidence="9">The sequence shown here is derived from an EMBL/GenBank/DDBJ whole genome shotgun (WGS) entry which is preliminary data.</text>
</comment>
<keyword evidence="6" id="KW-0406">Ion transport</keyword>
<keyword evidence="3 6" id="KW-0812">Transmembrane</keyword>
<keyword evidence="5 6" id="KW-0472">Membrane</keyword>
<feature type="transmembrane region" description="Helical" evidence="6">
    <location>
        <begin position="220"/>
        <end position="239"/>
    </location>
</feature>
<reference evidence="9 10" key="1">
    <citation type="journal article" date="2016" name="Int. J. Syst. Evol. Microbiol.">
        <title>Labrenzia salina sp. nov., isolated from the rhizosphere of the halophyte Arthrocnemum macrostachyum.</title>
        <authorList>
            <person name="Camacho M."/>
            <person name="Redondo-Gomez S."/>
            <person name="Rodriguez-Llorente I."/>
            <person name="Rohde M."/>
            <person name="Sproer C."/>
            <person name="Schumann P."/>
            <person name="Klenk H.P."/>
            <person name="Montero-Calasanz M.D.C."/>
        </authorList>
    </citation>
    <scope>NUCLEOTIDE SEQUENCE [LARGE SCALE GENOMIC DNA]</scope>
    <source>
        <strain evidence="9 10">DSM 29163</strain>
    </source>
</reference>
<dbReference type="RefSeq" id="WP_265962380.1">
    <property type="nucleotide sequence ID" value="NZ_JAPEVI010000003.1"/>
</dbReference>
<feature type="transmembrane region" description="Helical" evidence="6">
    <location>
        <begin position="89"/>
        <end position="111"/>
    </location>
</feature>
<comment type="function">
    <text evidence="6">Mechanosensitive channel that participates in the regulation of osmotic pressure changes within the cell, opening in response to stretch forces in the membrane lipid bilayer, without the need for other proteins. Contributes to normal resistance to hypoosmotic shock. Forms an ion channel of 1.0 nanosiemens conductance with a slight preference for anions.</text>
</comment>
<dbReference type="Gene3D" id="3.30.70.100">
    <property type="match status" value="1"/>
</dbReference>
<dbReference type="Gene3D" id="3.30.1340.30">
    <property type="match status" value="1"/>
</dbReference>
<evidence type="ECO:0000259" key="8">
    <source>
        <dbReference type="PROSITE" id="PS50914"/>
    </source>
</evidence>
<feature type="domain" description="BON" evidence="8">
    <location>
        <begin position="131"/>
        <end position="197"/>
    </location>
</feature>
<dbReference type="Pfam" id="PF00924">
    <property type="entry name" value="MS_channel_2nd"/>
    <property type="match status" value="1"/>
</dbReference>
<evidence type="ECO:0000256" key="2">
    <source>
        <dbReference type="ARBA" id="ARBA00022475"/>
    </source>
</evidence>
<comment type="similarity">
    <text evidence="6">Belongs to the MscS (TC 1.A.23) family.</text>
</comment>
<evidence type="ECO:0000256" key="3">
    <source>
        <dbReference type="ARBA" id="ARBA00022692"/>
    </source>
</evidence>
<dbReference type="Pfam" id="PF04972">
    <property type="entry name" value="BON"/>
    <property type="match status" value="1"/>
</dbReference>
<proteinExistence type="inferred from homology"/>
<evidence type="ECO:0000313" key="9">
    <source>
        <dbReference type="EMBL" id="MCX2722722.1"/>
    </source>
</evidence>
<dbReference type="SUPFAM" id="SSF50182">
    <property type="entry name" value="Sm-like ribonucleoproteins"/>
    <property type="match status" value="1"/>
</dbReference>
<dbReference type="PANTHER" id="PTHR30221:SF1">
    <property type="entry name" value="SMALL-CONDUCTANCE MECHANOSENSITIVE CHANNEL"/>
    <property type="match status" value="1"/>
</dbReference>
<evidence type="ECO:0000256" key="4">
    <source>
        <dbReference type="ARBA" id="ARBA00022989"/>
    </source>
</evidence>
<dbReference type="SUPFAM" id="SSF82689">
    <property type="entry name" value="Mechanosensitive channel protein MscS (YggB), C-terminal domain"/>
    <property type="match status" value="1"/>
</dbReference>
<accession>A0ABT3R199</accession>
<dbReference type="PROSITE" id="PS50914">
    <property type="entry name" value="BON"/>
    <property type="match status" value="1"/>
</dbReference>
<dbReference type="EMBL" id="JAPEVI010000003">
    <property type="protein sequence ID" value="MCX2722722.1"/>
    <property type="molecule type" value="Genomic_DNA"/>
</dbReference>
<keyword evidence="6" id="KW-0407">Ion channel</keyword>
<evidence type="ECO:0000256" key="6">
    <source>
        <dbReference type="RuleBase" id="RU369025"/>
    </source>
</evidence>
<keyword evidence="4 6" id="KW-1133">Transmembrane helix</keyword>
<dbReference type="InterPro" id="IPR007055">
    <property type="entry name" value="BON_dom"/>
</dbReference>
<dbReference type="InterPro" id="IPR010920">
    <property type="entry name" value="LSM_dom_sf"/>
</dbReference>
<dbReference type="PANTHER" id="PTHR30221">
    <property type="entry name" value="SMALL-CONDUCTANCE MECHANOSENSITIVE CHANNEL"/>
    <property type="match status" value="1"/>
</dbReference>